<comment type="caution">
    <text evidence="1">The sequence shown here is derived from an EMBL/GenBank/DDBJ whole genome shotgun (WGS) entry which is preliminary data.</text>
</comment>
<dbReference type="Proteomes" id="UP001152888">
    <property type="component" value="Unassembled WGS sequence"/>
</dbReference>
<gene>
    <name evidence="1" type="ORF">ACAOBT_LOCUS3938</name>
</gene>
<dbReference type="EMBL" id="CAKOFQ010006691">
    <property type="protein sequence ID" value="CAH1961022.1"/>
    <property type="molecule type" value="Genomic_DNA"/>
</dbReference>
<reference evidence="1" key="1">
    <citation type="submission" date="2022-03" db="EMBL/GenBank/DDBJ databases">
        <authorList>
            <person name="Sayadi A."/>
        </authorList>
    </citation>
    <scope>NUCLEOTIDE SEQUENCE</scope>
</reference>
<accession>A0A9P0JUF1</accession>
<evidence type="ECO:0000313" key="2">
    <source>
        <dbReference type="Proteomes" id="UP001152888"/>
    </source>
</evidence>
<proteinExistence type="predicted"/>
<dbReference type="AlphaFoldDB" id="A0A9P0JUF1"/>
<organism evidence="1 2">
    <name type="scientific">Acanthoscelides obtectus</name>
    <name type="common">Bean weevil</name>
    <name type="synonym">Bruchus obtectus</name>
    <dbReference type="NCBI Taxonomy" id="200917"/>
    <lineage>
        <taxon>Eukaryota</taxon>
        <taxon>Metazoa</taxon>
        <taxon>Ecdysozoa</taxon>
        <taxon>Arthropoda</taxon>
        <taxon>Hexapoda</taxon>
        <taxon>Insecta</taxon>
        <taxon>Pterygota</taxon>
        <taxon>Neoptera</taxon>
        <taxon>Endopterygota</taxon>
        <taxon>Coleoptera</taxon>
        <taxon>Polyphaga</taxon>
        <taxon>Cucujiformia</taxon>
        <taxon>Chrysomeloidea</taxon>
        <taxon>Chrysomelidae</taxon>
        <taxon>Bruchinae</taxon>
        <taxon>Bruchini</taxon>
        <taxon>Acanthoscelides</taxon>
    </lineage>
</organism>
<name>A0A9P0JUF1_ACAOB</name>
<evidence type="ECO:0000313" key="1">
    <source>
        <dbReference type="EMBL" id="CAH1961022.1"/>
    </source>
</evidence>
<keyword evidence="2" id="KW-1185">Reference proteome</keyword>
<dbReference type="OrthoDB" id="10248537at2759"/>
<sequence>MIADRLIGKNVTARKSMQVSHQFQALLLPKSVTTDFEGFSDRQHFSDVNGSILRQECLNFSSTLSL</sequence>
<protein>
    <submittedName>
        <fullName evidence="1">Uncharacterized protein</fullName>
    </submittedName>
</protein>